<dbReference type="SUPFAM" id="SSF141571">
    <property type="entry name" value="Pentapeptide repeat-like"/>
    <property type="match status" value="1"/>
</dbReference>
<keyword evidence="1" id="KW-0808">Transferase</keyword>
<dbReference type="OrthoDB" id="5653870at2"/>
<dbReference type="RefSeq" id="WP_058387455.1">
    <property type="nucleotide sequence ID" value="NZ_LNXW01000013.1"/>
</dbReference>
<protein>
    <submittedName>
        <fullName evidence="1">Serine/threonine-protein kinase B</fullName>
        <ecNumber evidence="1">2.7.11.1</ecNumber>
    </submittedName>
</protein>
<proteinExistence type="predicted"/>
<dbReference type="STRING" id="28084.Lche_0817"/>
<dbReference type="InterPro" id="IPR001646">
    <property type="entry name" value="5peptide_repeat"/>
</dbReference>
<dbReference type="Pfam" id="PF00805">
    <property type="entry name" value="Pentapeptide"/>
    <property type="match status" value="1"/>
</dbReference>
<comment type="caution">
    <text evidence="1">The sequence shown here is derived from an EMBL/GenBank/DDBJ whole genome shotgun (WGS) entry which is preliminary data.</text>
</comment>
<evidence type="ECO:0000313" key="1">
    <source>
        <dbReference type="EMBL" id="KTC78797.1"/>
    </source>
</evidence>
<accession>A0A0W0S6Y3</accession>
<dbReference type="GO" id="GO:0004674">
    <property type="term" value="F:protein serine/threonine kinase activity"/>
    <property type="evidence" value="ECO:0007669"/>
    <property type="project" value="UniProtKB-EC"/>
</dbReference>
<organism evidence="1 2">
    <name type="scientific">Legionella cherrii</name>
    <dbReference type="NCBI Taxonomy" id="28084"/>
    <lineage>
        <taxon>Bacteria</taxon>
        <taxon>Pseudomonadati</taxon>
        <taxon>Pseudomonadota</taxon>
        <taxon>Gammaproteobacteria</taxon>
        <taxon>Legionellales</taxon>
        <taxon>Legionellaceae</taxon>
        <taxon>Legionella</taxon>
    </lineage>
</organism>
<keyword evidence="1" id="KW-0418">Kinase</keyword>
<dbReference type="Proteomes" id="UP000054921">
    <property type="component" value="Unassembled WGS sequence"/>
</dbReference>
<reference evidence="1 2" key="1">
    <citation type="submission" date="2015-11" db="EMBL/GenBank/DDBJ databases">
        <title>Genomic analysis of 38 Legionella species identifies large and diverse effector repertoires.</title>
        <authorList>
            <person name="Burstein D."/>
            <person name="Amaro F."/>
            <person name="Zusman T."/>
            <person name="Lifshitz Z."/>
            <person name="Cohen O."/>
            <person name="Gilbert J.A."/>
            <person name="Pupko T."/>
            <person name="Shuman H.A."/>
            <person name="Segal G."/>
        </authorList>
    </citation>
    <scope>NUCLEOTIDE SEQUENCE [LARGE SCALE GENOMIC DNA]</scope>
    <source>
        <strain evidence="1 2">ORW</strain>
    </source>
</reference>
<dbReference type="InterPro" id="IPR051082">
    <property type="entry name" value="Pentapeptide-BTB/POZ_domain"/>
</dbReference>
<gene>
    <name evidence="1" type="primary">spkB</name>
    <name evidence="1" type="ORF">Lche_0817</name>
</gene>
<dbReference type="EC" id="2.7.11.1" evidence="1"/>
<dbReference type="EMBL" id="LNXW01000013">
    <property type="protein sequence ID" value="KTC78797.1"/>
    <property type="molecule type" value="Genomic_DNA"/>
</dbReference>
<sequence>MKYKIAGEVNGLGLDVLLHTILQELKSENKEFKIDVFDEHDVQIATAIIDISGTTIELDELSLTEQFKQANKDTPDIIVRQKGIILNELQQSLLQLNLEIKKQAKLVAEQLTRYSELFMYYPIEVSEPHQFIHENKEYKKVFDAFLPVFSQRNTIEFQAVLRGLYEKLLEQDKARASSLIDEKQREAIISQYDESIAGEQEKIVAFLSKQQNLPMLVFLASELPKFAPVAEAWEGHKNNSAAESAIKTKVSDEAFNKRKQKELDEISNDNERLQAFARNTLGSYIKQFPEQYKEGTRLEIPDQFLKHTGMRQRIIKLLFQTELNINILEPIKQPTLQQVVALINNESLINDPVLMDLYAHEEMAQYSRIKRNQDFKGNNLSYLVLDKFYLNESTFENANLANSTLTHCHFFNTSFKNAALINADLRESNFNFADFSGADLSGANLQGAELYNVKWGRAVLSEKTVIDWNEYGADIILSQLKAIGKATDLNTAQQKAKAKECINLILPKINSNKSLLKLVELIEGKHKDFAYLREEQAMWRFNQYGNTKTWSTIIGQIKGQFDRNVDAESKKKPEDRETYTGEEYKSFLKIMDEHRGRGFGTVSHSKLYEHFSEQELNDKDSISISKK</sequence>
<evidence type="ECO:0000313" key="2">
    <source>
        <dbReference type="Proteomes" id="UP000054921"/>
    </source>
</evidence>
<name>A0A0W0S6Y3_9GAMM</name>
<dbReference type="PANTHER" id="PTHR14136:SF17">
    <property type="entry name" value="BTB_POZ DOMAIN-CONTAINING PROTEIN KCTD9"/>
    <property type="match status" value="1"/>
</dbReference>
<dbReference type="Gene3D" id="2.160.20.80">
    <property type="entry name" value="E3 ubiquitin-protein ligase SopA"/>
    <property type="match status" value="1"/>
</dbReference>
<dbReference type="PANTHER" id="PTHR14136">
    <property type="entry name" value="BTB_POZ DOMAIN-CONTAINING PROTEIN KCTD9"/>
    <property type="match status" value="1"/>
</dbReference>
<dbReference type="PATRIC" id="fig|28084.5.peg.881"/>
<dbReference type="AlphaFoldDB" id="A0A0W0S6Y3"/>